<organism evidence="2 3">
    <name type="scientific">Geobacter metallireducens (strain ATCC 53774 / DSM 7210 / GS-15)</name>
    <dbReference type="NCBI Taxonomy" id="269799"/>
    <lineage>
        <taxon>Bacteria</taxon>
        <taxon>Pseudomonadati</taxon>
        <taxon>Thermodesulfobacteriota</taxon>
        <taxon>Desulfuromonadia</taxon>
        <taxon>Geobacterales</taxon>
        <taxon>Geobacteraceae</taxon>
        <taxon>Geobacter</taxon>
    </lineage>
</organism>
<reference evidence="2 3" key="2">
    <citation type="journal article" date="2009" name="BMC Microbiol.">
        <title>The genome sequence of Geobacter metallireducens: features of metabolism, physiology and regulation common and dissimilar to Geobacter sulfurreducens.</title>
        <authorList>
            <person name="Aklujkar M."/>
            <person name="Krushkal J."/>
            <person name="DiBartolo G."/>
            <person name="Lapidus A."/>
            <person name="Land M.L."/>
            <person name="Lovley D.R."/>
        </authorList>
    </citation>
    <scope>NUCLEOTIDE SEQUENCE [LARGE SCALE GENOMIC DNA]</scope>
    <source>
        <strain evidence="3">ATCC 53774 / DSM 7210 / GS-15</strain>
    </source>
</reference>
<keyword evidence="1" id="KW-0472">Membrane</keyword>
<gene>
    <name evidence="2" type="ordered locus">Gmet_1114</name>
</gene>
<dbReference type="Proteomes" id="UP000007073">
    <property type="component" value="Chromosome"/>
</dbReference>
<protein>
    <submittedName>
        <fullName evidence="2">Uncharacterized protein</fullName>
    </submittedName>
</protein>
<keyword evidence="1" id="KW-0812">Transmembrane</keyword>
<sequence>MIQDKTRRFFKIDVILVIIASISAFFMVKASDDYLPSSLNKTCIGRAILQFENGNQLIFNLAVGMLVGLFVYVLVSRLPERQKRIRIRNHLLRQYEAFRYETIRILVSAQGATYAGNLIEELMDKKSFRQYFETKVSESETRWSRVVNNFNDYCFRELSVEFDILISEILLAVHTIDIETEKVFSQINHIRHVSMYVKSLGQEYDDRKTLFRYLWSVNSGFSFEHGYAHPDIIEEAILAI</sequence>
<dbReference type="EMBL" id="CP000148">
    <property type="protein sequence ID" value="ABB31354.1"/>
    <property type="molecule type" value="Genomic_DNA"/>
</dbReference>
<feature type="transmembrane region" description="Helical" evidence="1">
    <location>
        <begin position="12"/>
        <end position="30"/>
    </location>
</feature>
<feature type="transmembrane region" description="Helical" evidence="1">
    <location>
        <begin position="57"/>
        <end position="75"/>
    </location>
</feature>
<dbReference type="AlphaFoldDB" id="Q39WM0"/>
<evidence type="ECO:0000313" key="3">
    <source>
        <dbReference type="Proteomes" id="UP000007073"/>
    </source>
</evidence>
<dbReference type="KEGG" id="gme:Gmet_1114"/>
<keyword evidence="3" id="KW-1185">Reference proteome</keyword>
<dbReference type="eggNOG" id="ENOG503371J">
    <property type="taxonomic scope" value="Bacteria"/>
</dbReference>
<name>Q39WM0_GEOMG</name>
<proteinExistence type="predicted"/>
<keyword evidence="1" id="KW-1133">Transmembrane helix</keyword>
<dbReference type="HOGENOM" id="CLU_100934_0_0_7"/>
<reference evidence="2 3" key="1">
    <citation type="submission" date="2005-10" db="EMBL/GenBank/DDBJ databases">
        <title>Complete sequence of Geobacter metallireducens GS-15.</title>
        <authorList>
            <consortium name="US DOE Joint Genome Institute"/>
            <person name="Copeland A."/>
            <person name="Lucas S."/>
            <person name="Lapidus A."/>
            <person name="Barry K."/>
            <person name="Detter J.C."/>
            <person name="Glavina T."/>
            <person name="Hammon N."/>
            <person name="Israni S."/>
            <person name="Pitluck S."/>
            <person name="Di Bartolo G."/>
            <person name="Chain P."/>
            <person name="Schmutz J."/>
            <person name="Larimer F."/>
            <person name="Land M."/>
            <person name="Kyrpides N."/>
            <person name="Ivanova N."/>
            <person name="Richardson P."/>
        </authorList>
    </citation>
    <scope>NUCLEOTIDE SEQUENCE [LARGE SCALE GENOMIC DNA]</scope>
    <source>
        <strain evidence="3">ATCC 53774 / DSM 7210 / GS-15</strain>
    </source>
</reference>
<evidence type="ECO:0000313" key="2">
    <source>
        <dbReference type="EMBL" id="ABB31354.1"/>
    </source>
</evidence>
<evidence type="ECO:0000256" key="1">
    <source>
        <dbReference type="SAM" id="Phobius"/>
    </source>
</evidence>
<dbReference type="RefSeq" id="WP_004513770.1">
    <property type="nucleotide sequence ID" value="NC_007517.1"/>
</dbReference>
<accession>Q39WM0</accession>